<dbReference type="EMBL" id="JALLAZ020001256">
    <property type="protein sequence ID" value="KAL3777911.1"/>
    <property type="molecule type" value="Genomic_DNA"/>
</dbReference>
<dbReference type="PIRSF" id="PIRSF006487">
    <property type="entry name" value="GcvT"/>
    <property type="match status" value="1"/>
</dbReference>
<evidence type="ECO:0000256" key="4">
    <source>
        <dbReference type="ARBA" id="ARBA00022679"/>
    </source>
</evidence>
<dbReference type="InterPro" id="IPR028896">
    <property type="entry name" value="GcvT/YgfZ/DmdA"/>
</dbReference>
<dbReference type="EC" id="2.1.2.10" evidence="2 8"/>
<evidence type="ECO:0000256" key="5">
    <source>
        <dbReference type="ARBA" id="ARBA00031395"/>
    </source>
</evidence>
<dbReference type="Gene3D" id="3.30.1360.120">
    <property type="entry name" value="Probable tRNA modification gtpase trme, domain 1"/>
    <property type="match status" value="1"/>
</dbReference>
<sequence length="418" mass="44790">MLKSLAGRHGTLLRRGGVKASTERSFADSAYSVSLVKTSLYNLHRDLGGDMVPFAGYELPVLYKSGDNSGVMKEHLWCRSDGRASLFDVSHMGQIKWHGKDRAAFLETVVVGDIAGLDVGSGCLSLVTNENGGIIDDTVITNAGDYVYMVVNGATKFCDMKHFRERMALFDGDVSMEYLGDEVQLLAIQGPGAAEAVGRLLPSWFDLSKMAFMRGTETTLDGVGGCRVTRCGYTGEDGFELAMPAEHAESIASKLLSDPTVNPAGLGARDSLRLEAGLCLYGHDIDGTINPIEAALAWTMGGPKSRRRAEGGFLGAESILKPDGGLVKAARKRVGIMGMKAPAREGAEIYDAAGQNLIGKVTSGTFSPCLKAPIAMGYVETPSSKKGTEINIKIRGKMQKAEITPMPFVESRYYRVPV</sequence>
<dbReference type="InterPro" id="IPR006223">
    <property type="entry name" value="GcvT"/>
</dbReference>
<dbReference type="Pfam" id="PF01571">
    <property type="entry name" value="GCV_T"/>
    <property type="match status" value="1"/>
</dbReference>
<evidence type="ECO:0000256" key="8">
    <source>
        <dbReference type="RuleBase" id="RU003981"/>
    </source>
</evidence>
<comment type="subcellular location">
    <subcellularLocation>
        <location evidence="8">Mitochondrion</location>
    </subcellularLocation>
</comment>
<evidence type="ECO:0000256" key="3">
    <source>
        <dbReference type="ARBA" id="ARBA00022576"/>
    </source>
</evidence>
<evidence type="ECO:0000259" key="10">
    <source>
        <dbReference type="Pfam" id="PF08669"/>
    </source>
</evidence>
<keyword evidence="8" id="KW-0496">Mitochondrion</keyword>
<feature type="binding site" evidence="7">
    <location>
        <position position="240"/>
    </location>
    <ligand>
        <name>substrate</name>
    </ligand>
</feature>
<name>A0ABD3NRV7_9STRA</name>
<evidence type="ECO:0000256" key="2">
    <source>
        <dbReference type="ARBA" id="ARBA00012616"/>
    </source>
</evidence>
<organism evidence="11 12">
    <name type="scientific">Stephanodiscus triporus</name>
    <dbReference type="NCBI Taxonomy" id="2934178"/>
    <lineage>
        <taxon>Eukaryota</taxon>
        <taxon>Sar</taxon>
        <taxon>Stramenopiles</taxon>
        <taxon>Ochrophyta</taxon>
        <taxon>Bacillariophyta</taxon>
        <taxon>Coscinodiscophyceae</taxon>
        <taxon>Thalassiosirophycidae</taxon>
        <taxon>Stephanodiscales</taxon>
        <taxon>Stephanodiscaceae</taxon>
        <taxon>Stephanodiscus</taxon>
    </lineage>
</organism>
<keyword evidence="3 8" id="KW-0032">Aminotransferase</keyword>
<dbReference type="Gene3D" id="4.10.1250.10">
    <property type="entry name" value="Aminomethyltransferase fragment"/>
    <property type="match status" value="1"/>
</dbReference>
<dbReference type="Gene3D" id="3.30.70.1400">
    <property type="entry name" value="Aminomethyltransferase beta-barrel domains"/>
    <property type="match status" value="1"/>
</dbReference>
<keyword evidence="8" id="KW-0809">Transit peptide</keyword>
<dbReference type="NCBIfam" id="TIGR00528">
    <property type="entry name" value="gcvT"/>
    <property type="match status" value="1"/>
</dbReference>
<comment type="caution">
    <text evidence="11">The sequence shown here is derived from an EMBL/GenBank/DDBJ whole genome shotgun (WGS) entry which is preliminary data.</text>
</comment>
<evidence type="ECO:0000259" key="9">
    <source>
        <dbReference type="Pfam" id="PF01571"/>
    </source>
</evidence>
<evidence type="ECO:0000313" key="12">
    <source>
        <dbReference type="Proteomes" id="UP001530315"/>
    </source>
</evidence>
<evidence type="ECO:0000256" key="7">
    <source>
        <dbReference type="PIRSR" id="PIRSR006487-1"/>
    </source>
</evidence>
<dbReference type="FunFam" id="3.30.70.1400:FF:000001">
    <property type="entry name" value="Aminomethyltransferase"/>
    <property type="match status" value="1"/>
</dbReference>
<comment type="catalytic activity">
    <reaction evidence="6 8">
        <text>N(6)-[(R)-S(8)-aminomethyldihydrolipoyl]-L-lysyl-[protein] + (6S)-5,6,7,8-tetrahydrofolate = N(6)-[(R)-dihydrolipoyl]-L-lysyl-[protein] + (6R)-5,10-methylene-5,6,7,8-tetrahydrofolate + NH4(+)</text>
        <dbReference type="Rhea" id="RHEA:16945"/>
        <dbReference type="Rhea" id="RHEA-COMP:10475"/>
        <dbReference type="Rhea" id="RHEA-COMP:10492"/>
        <dbReference type="ChEBI" id="CHEBI:15636"/>
        <dbReference type="ChEBI" id="CHEBI:28938"/>
        <dbReference type="ChEBI" id="CHEBI:57453"/>
        <dbReference type="ChEBI" id="CHEBI:83100"/>
        <dbReference type="ChEBI" id="CHEBI:83143"/>
        <dbReference type="EC" id="2.1.2.10"/>
    </reaction>
</comment>
<keyword evidence="12" id="KW-1185">Reference proteome</keyword>
<comment type="function">
    <text evidence="8">The glycine cleavage system catalyzes the degradation of glycine.</text>
</comment>
<accession>A0ABD3NRV7</accession>
<dbReference type="PANTHER" id="PTHR43757">
    <property type="entry name" value="AMINOMETHYLTRANSFERASE"/>
    <property type="match status" value="1"/>
</dbReference>
<dbReference type="SUPFAM" id="SSF103025">
    <property type="entry name" value="Folate-binding domain"/>
    <property type="match status" value="1"/>
</dbReference>
<comment type="subunit">
    <text evidence="8">The glycine cleavage system is composed of four proteins: P, T, L and H.</text>
</comment>
<comment type="similarity">
    <text evidence="1 8">Belongs to the GcvT family.</text>
</comment>
<evidence type="ECO:0000313" key="11">
    <source>
        <dbReference type="EMBL" id="KAL3777911.1"/>
    </source>
</evidence>
<dbReference type="GO" id="GO:0004047">
    <property type="term" value="F:aminomethyltransferase activity"/>
    <property type="evidence" value="ECO:0007669"/>
    <property type="project" value="UniProtKB-EC"/>
</dbReference>
<feature type="domain" description="GCVT N-terminal" evidence="9">
    <location>
        <begin position="40"/>
        <end position="300"/>
    </location>
</feature>
<evidence type="ECO:0000256" key="6">
    <source>
        <dbReference type="ARBA" id="ARBA00047665"/>
    </source>
</evidence>
<dbReference type="GO" id="GO:0005739">
    <property type="term" value="C:mitochondrion"/>
    <property type="evidence" value="ECO:0007669"/>
    <property type="project" value="UniProtKB-SubCell"/>
</dbReference>
<dbReference type="InterPro" id="IPR006222">
    <property type="entry name" value="GCVT_N"/>
</dbReference>
<gene>
    <name evidence="11" type="ORF">ACHAW5_007817</name>
</gene>
<feature type="domain" description="Aminomethyltransferase C-terminal" evidence="10">
    <location>
        <begin position="331"/>
        <end position="409"/>
    </location>
</feature>
<proteinExistence type="inferred from homology"/>
<dbReference type="AlphaFoldDB" id="A0ABD3NRV7"/>
<dbReference type="Gene3D" id="2.40.30.110">
    <property type="entry name" value="Aminomethyltransferase beta-barrel domains"/>
    <property type="match status" value="1"/>
</dbReference>
<dbReference type="Proteomes" id="UP001530315">
    <property type="component" value="Unassembled WGS sequence"/>
</dbReference>
<dbReference type="Pfam" id="PF08669">
    <property type="entry name" value="GCV_T_C"/>
    <property type="match status" value="1"/>
</dbReference>
<dbReference type="FunFam" id="2.40.30.110:FF:000002">
    <property type="entry name" value="Aminomethyltransferase"/>
    <property type="match status" value="1"/>
</dbReference>
<reference evidence="11 12" key="1">
    <citation type="submission" date="2024-10" db="EMBL/GenBank/DDBJ databases">
        <title>Updated reference genomes for cyclostephanoid diatoms.</title>
        <authorList>
            <person name="Roberts W.R."/>
            <person name="Alverson A.J."/>
        </authorList>
    </citation>
    <scope>NUCLEOTIDE SEQUENCE [LARGE SCALE GENOMIC DNA]</scope>
    <source>
        <strain evidence="11 12">AJA276-08</strain>
    </source>
</reference>
<dbReference type="InterPro" id="IPR027266">
    <property type="entry name" value="TrmE/GcvT-like"/>
</dbReference>
<evidence type="ECO:0000256" key="1">
    <source>
        <dbReference type="ARBA" id="ARBA00008609"/>
    </source>
</evidence>
<protein>
    <recommendedName>
        <fullName evidence="2 8">Aminomethyltransferase</fullName>
        <ecNumber evidence="2 8">2.1.2.10</ecNumber>
    </recommendedName>
    <alternativeName>
        <fullName evidence="5 8">Glycine cleavage system T protein</fullName>
    </alternativeName>
</protein>
<dbReference type="GO" id="GO:0008483">
    <property type="term" value="F:transaminase activity"/>
    <property type="evidence" value="ECO:0007669"/>
    <property type="project" value="UniProtKB-KW"/>
</dbReference>
<dbReference type="NCBIfam" id="NF001567">
    <property type="entry name" value="PRK00389.1"/>
    <property type="match status" value="1"/>
</dbReference>
<dbReference type="InterPro" id="IPR013977">
    <property type="entry name" value="GcvT_C"/>
</dbReference>
<dbReference type="SUPFAM" id="SSF101790">
    <property type="entry name" value="Aminomethyltransferase beta-barrel domain"/>
    <property type="match status" value="1"/>
</dbReference>
<dbReference type="PANTHER" id="PTHR43757:SF2">
    <property type="entry name" value="AMINOMETHYLTRANSFERASE, MITOCHONDRIAL"/>
    <property type="match status" value="1"/>
</dbReference>
<keyword evidence="4 8" id="KW-0808">Transferase</keyword>
<dbReference type="InterPro" id="IPR029043">
    <property type="entry name" value="GcvT/YgfZ_C"/>
</dbReference>